<evidence type="ECO:0008006" key="2">
    <source>
        <dbReference type="Google" id="ProtNLM"/>
    </source>
</evidence>
<accession>A0A4Q9M8Z3</accession>
<evidence type="ECO:0000313" key="1">
    <source>
        <dbReference type="EMBL" id="TBU22151.1"/>
    </source>
</evidence>
<reference evidence="1" key="1">
    <citation type="submission" date="2019-01" db="EMBL/GenBank/DDBJ databases">
        <title>Draft genome sequences of three monokaryotic isolates of the white-rot basidiomycete fungus Dichomitus squalens.</title>
        <authorList>
            <consortium name="DOE Joint Genome Institute"/>
            <person name="Lopez S.C."/>
            <person name="Andreopoulos B."/>
            <person name="Pangilinan J."/>
            <person name="Lipzen A."/>
            <person name="Riley R."/>
            <person name="Ahrendt S."/>
            <person name="Ng V."/>
            <person name="Barry K."/>
            <person name="Daum C."/>
            <person name="Grigoriev I.V."/>
            <person name="Hilden K.S."/>
            <person name="Makela M.R."/>
            <person name="de Vries R.P."/>
        </authorList>
    </citation>
    <scope>NUCLEOTIDE SEQUENCE [LARGE SCALE GENOMIC DNA]</scope>
    <source>
        <strain evidence="1">OM18370.1</strain>
    </source>
</reference>
<proteinExistence type="predicted"/>
<organism evidence="1">
    <name type="scientific">Dichomitus squalens</name>
    <dbReference type="NCBI Taxonomy" id="114155"/>
    <lineage>
        <taxon>Eukaryota</taxon>
        <taxon>Fungi</taxon>
        <taxon>Dikarya</taxon>
        <taxon>Basidiomycota</taxon>
        <taxon>Agaricomycotina</taxon>
        <taxon>Agaricomycetes</taxon>
        <taxon>Polyporales</taxon>
        <taxon>Polyporaceae</taxon>
        <taxon>Dichomitus</taxon>
    </lineage>
</organism>
<dbReference type="OrthoDB" id="2729741at2759"/>
<dbReference type="AlphaFoldDB" id="A0A4Q9M8Z3"/>
<sequence length="477" mass="53857">MRLTYDVLFIILETQSLQDRIHDLSSMSRACRTLRIQAIKHLLDHDVTLRDARDTLSFALFMLGDEDRRFPLLRRSLSIRAGKLSGRAALALFELVSRICSLERLVLTNADQILASDARLPRALASLTCLKHLDFHATQDSNNSDCVYFFKRMQSRLLTASLHLPSPIRRFMNGRLNCELVDPIRLLRNSADTLTELHGCNFEARRFHDLVYPHVKRLNVHLGLIPLIAPYMVSFPNVTSVEVTCGAAFETSTVPSFSFMNEDGQMNIKPWSALEEFVGNLTDIYVLALRCTVTTLRVKASGRHRILSYLAEVLSHARPTHLLLEVESPSFCLESDDSLMSVFRHGDAPQSIRTFVVRIVLQGEDCKADLDDLFVRVIETIKPLPLTSFKVQILHESLDLEPDDRDGLQDLESALAPSPIARVAQEGNFCLLEAKLRGWDATRHVDYVRQACPLLKQLTVEGLGCSAVPWPLLSVRF</sequence>
<name>A0A4Q9M8Z3_9APHY</name>
<dbReference type="Proteomes" id="UP000292957">
    <property type="component" value="Unassembled WGS sequence"/>
</dbReference>
<dbReference type="EMBL" id="ML143555">
    <property type="protein sequence ID" value="TBU22151.1"/>
    <property type="molecule type" value="Genomic_DNA"/>
</dbReference>
<protein>
    <recommendedName>
        <fullName evidence="2">F-box domain-containing protein</fullName>
    </recommendedName>
</protein>
<gene>
    <name evidence="1" type="ORF">BD311DRAFT_792363</name>
</gene>